<evidence type="ECO:0000256" key="1">
    <source>
        <dbReference type="SAM" id="SignalP"/>
    </source>
</evidence>
<feature type="signal peptide" evidence="1">
    <location>
        <begin position="1"/>
        <end position="23"/>
    </location>
</feature>
<protein>
    <submittedName>
        <fullName evidence="2">Uncharacterized protein</fullName>
    </submittedName>
</protein>
<dbReference type="AlphaFoldDB" id="A0AAU8LS79"/>
<reference evidence="2" key="2">
    <citation type="submission" date="2024-06" db="EMBL/GenBank/DDBJ databases">
        <authorList>
            <person name="Plum-Jensen L.E."/>
            <person name="Schramm A."/>
            <person name="Marshall I.P.G."/>
        </authorList>
    </citation>
    <scope>NUCLEOTIDE SEQUENCE</scope>
    <source>
        <strain evidence="2">Rat1</strain>
    </source>
</reference>
<reference evidence="2" key="1">
    <citation type="journal article" date="2024" name="Syst. Appl. Microbiol.">
        <title>First single-strain enrichments of Electrothrix cable bacteria, description of E. aestuarii sp. nov. and E. rattekaaiensis sp. nov., and proposal of a cable bacteria taxonomy following the rules of the SeqCode.</title>
        <authorList>
            <person name="Plum-Jensen L.E."/>
            <person name="Schramm A."/>
            <person name="Marshall I.P.G."/>
        </authorList>
    </citation>
    <scope>NUCLEOTIDE SEQUENCE</scope>
    <source>
        <strain evidence="2">Rat1</strain>
    </source>
</reference>
<dbReference type="EMBL" id="CP159373">
    <property type="protein sequence ID" value="XCN71719.1"/>
    <property type="molecule type" value="Genomic_DNA"/>
</dbReference>
<name>A0AAU8LS79_9BACT</name>
<gene>
    <name evidence="2" type="ORF">Q3M24_15575</name>
</gene>
<evidence type="ECO:0000313" key="2">
    <source>
        <dbReference type="EMBL" id="XCN71719.1"/>
    </source>
</evidence>
<keyword evidence="1" id="KW-0732">Signal</keyword>
<accession>A0AAU8LS79</accession>
<feature type="chain" id="PRO_5043414745" evidence="1">
    <location>
        <begin position="24"/>
        <end position="208"/>
    </location>
</feature>
<organism evidence="2">
    <name type="scientific">Candidatus Electrothrix aestuarii</name>
    <dbReference type="NCBI Taxonomy" id="3062594"/>
    <lineage>
        <taxon>Bacteria</taxon>
        <taxon>Pseudomonadati</taxon>
        <taxon>Thermodesulfobacteriota</taxon>
        <taxon>Desulfobulbia</taxon>
        <taxon>Desulfobulbales</taxon>
        <taxon>Desulfobulbaceae</taxon>
        <taxon>Candidatus Electrothrix</taxon>
    </lineage>
</organism>
<dbReference type="KEGG" id="eaj:Q3M24_15575"/>
<proteinExistence type="predicted"/>
<sequence>MKLWKILVISLLLVIGSISNAVAHDLSGLRIEKILVCRLYENKSAFTQVPAGIGGLVSTVPAFVIGSAGYLVGYGLGFPLGKEEEFAQGSVFITGFGLIQLGSGIVGAPFFVVEKIFYDLPQYLFKQEAMEETPQAIAERHWNESLPRSAPKKATRQQALVRVEQAEPPCVPRPTVDPETGEVRLKAGHALQAAAGYPPNKYCDETDE</sequence>